<dbReference type="InterPro" id="IPR001173">
    <property type="entry name" value="Glyco_trans_2-like"/>
</dbReference>
<organism evidence="2 3">
    <name type="scientific">Koribacter versatilis (strain Ellin345)</name>
    <dbReference type="NCBI Taxonomy" id="204669"/>
    <lineage>
        <taxon>Bacteria</taxon>
        <taxon>Pseudomonadati</taxon>
        <taxon>Acidobacteriota</taxon>
        <taxon>Terriglobia</taxon>
        <taxon>Terriglobales</taxon>
        <taxon>Candidatus Korobacteraceae</taxon>
        <taxon>Candidatus Korobacter</taxon>
    </lineage>
</organism>
<dbReference type="Pfam" id="PF00535">
    <property type="entry name" value="Glycos_transf_2"/>
    <property type="match status" value="1"/>
</dbReference>
<reference evidence="2 3" key="1">
    <citation type="journal article" date="2009" name="Appl. Environ. Microbiol.">
        <title>Three genomes from the phylum Acidobacteria provide insight into the lifestyles of these microorganisms in soils.</title>
        <authorList>
            <person name="Ward N.L."/>
            <person name="Challacombe J.F."/>
            <person name="Janssen P.H."/>
            <person name="Henrissat B."/>
            <person name="Coutinho P.M."/>
            <person name="Wu M."/>
            <person name="Xie G."/>
            <person name="Haft D.H."/>
            <person name="Sait M."/>
            <person name="Badger J."/>
            <person name="Barabote R.D."/>
            <person name="Bradley B."/>
            <person name="Brettin T.S."/>
            <person name="Brinkac L.M."/>
            <person name="Bruce D."/>
            <person name="Creasy T."/>
            <person name="Daugherty S.C."/>
            <person name="Davidsen T.M."/>
            <person name="DeBoy R.T."/>
            <person name="Detter J.C."/>
            <person name="Dodson R.J."/>
            <person name="Durkin A.S."/>
            <person name="Ganapathy A."/>
            <person name="Gwinn-Giglio M."/>
            <person name="Han C.S."/>
            <person name="Khouri H."/>
            <person name="Kiss H."/>
            <person name="Kothari S.P."/>
            <person name="Madupu R."/>
            <person name="Nelson K.E."/>
            <person name="Nelson W.C."/>
            <person name="Paulsen I."/>
            <person name="Penn K."/>
            <person name="Ren Q."/>
            <person name="Rosovitz M.J."/>
            <person name="Selengut J.D."/>
            <person name="Shrivastava S."/>
            <person name="Sullivan S.A."/>
            <person name="Tapia R."/>
            <person name="Thompson L.S."/>
            <person name="Watkins K.L."/>
            <person name="Yang Q."/>
            <person name="Yu C."/>
            <person name="Zafar N."/>
            <person name="Zhou L."/>
            <person name="Kuske C.R."/>
        </authorList>
    </citation>
    <scope>NUCLEOTIDE SEQUENCE [LARGE SCALE GENOMIC DNA]</scope>
    <source>
        <strain evidence="2 3">Ellin345</strain>
    </source>
</reference>
<evidence type="ECO:0000313" key="2">
    <source>
        <dbReference type="EMBL" id="ABF39895.1"/>
    </source>
</evidence>
<dbReference type="InterPro" id="IPR029044">
    <property type="entry name" value="Nucleotide-diphossugar_trans"/>
</dbReference>
<dbReference type="CDD" id="cd06433">
    <property type="entry name" value="GT_2_WfgS_like"/>
    <property type="match status" value="1"/>
</dbReference>
<evidence type="ECO:0000259" key="1">
    <source>
        <dbReference type="Pfam" id="PF00535"/>
    </source>
</evidence>
<dbReference type="HOGENOM" id="CLU_025996_21_0_0"/>
<dbReference type="CAZy" id="GT2">
    <property type="family name" value="Glycosyltransferase Family 2"/>
</dbReference>
<dbReference type="STRING" id="204669.Acid345_0892"/>
<dbReference type="EnsemblBacteria" id="ABF39895">
    <property type="protein sequence ID" value="ABF39895"/>
    <property type="gene ID" value="Acid345_0892"/>
</dbReference>
<gene>
    <name evidence="2" type="ordered locus">Acid345_0892</name>
</gene>
<feature type="domain" description="Glycosyltransferase 2-like" evidence="1">
    <location>
        <begin position="7"/>
        <end position="165"/>
    </location>
</feature>
<dbReference type="Gene3D" id="3.90.550.10">
    <property type="entry name" value="Spore Coat Polysaccharide Biosynthesis Protein SpsA, Chain A"/>
    <property type="match status" value="1"/>
</dbReference>
<sequence>MSNPSISIVTPSLNQGPFLRECLKSVAKQGISVIEHIVMDGDSTDDSMETLKAFEAECRYPLRWQSKRDRGQSDAINKGFKEAKGEIIGWLNADDRYRPGAFSAVLDAFRKHPETDVLYGDYTWIDADGETVQQRREIGFSPFVLLYHRVLYIQTTAMFFHRRVLDAGYCLDESLHYAMDFEFFVRLSASRHRFLHVPVFLGDFRFQPKSKTTLHPERQLQEQTDIMQLYSPVFRHCPRGMFATGMTFGLRTAAAIRRYSEKAVRGYYLTQFRTAAPTD</sequence>
<dbReference type="EMBL" id="CP000360">
    <property type="protein sequence ID" value="ABF39895.1"/>
    <property type="molecule type" value="Genomic_DNA"/>
</dbReference>
<name>Q1ITA5_KORVE</name>
<dbReference type="RefSeq" id="WP_011521697.1">
    <property type="nucleotide sequence ID" value="NC_008009.1"/>
</dbReference>
<dbReference type="eggNOG" id="COG1216">
    <property type="taxonomic scope" value="Bacteria"/>
</dbReference>
<dbReference type="Proteomes" id="UP000002432">
    <property type="component" value="Chromosome"/>
</dbReference>
<evidence type="ECO:0000313" key="3">
    <source>
        <dbReference type="Proteomes" id="UP000002432"/>
    </source>
</evidence>
<dbReference type="GO" id="GO:0016758">
    <property type="term" value="F:hexosyltransferase activity"/>
    <property type="evidence" value="ECO:0007669"/>
    <property type="project" value="UniProtKB-ARBA"/>
</dbReference>
<dbReference type="PANTHER" id="PTHR22916">
    <property type="entry name" value="GLYCOSYLTRANSFERASE"/>
    <property type="match status" value="1"/>
</dbReference>
<dbReference type="AlphaFoldDB" id="Q1ITA5"/>
<dbReference type="PANTHER" id="PTHR22916:SF65">
    <property type="entry name" value="SLR1065 PROTEIN"/>
    <property type="match status" value="1"/>
</dbReference>
<accession>Q1ITA5</accession>
<keyword evidence="2" id="KW-0808">Transferase</keyword>
<protein>
    <submittedName>
        <fullName evidence="2">Glycosyl transferase, family 2</fullName>
    </submittedName>
</protein>
<proteinExistence type="predicted"/>
<dbReference type="OrthoDB" id="9785185at2"/>
<dbReference type="SUPFAM" id="SSF53448">
    <property type="entry name" value="Nucleotide-diphospho-sugar transferases"/>
    <property type="match status" value="1"/>
</dbReference>
<dbReference type="KEGG" id="aba:Acid345_0892"/>
<keyword evidence="3" id="KW-1185">Reference proteome</keyword>